<dbReference type="GO" id="GO:0003729">
    <property type="term" value="F:mRNA binding"/>
    <property type="evidence" value="ECO:0007669"/>
    <property type="project" value="TreeGrafter"/>
</dbReference>
<feature type="region of interest" description="Disordered" evidence="9">
    <location>
        <begin position="101"/>
        <end position="126"/>
    </location>
</feature>
<evidence type="ECO:0000256" key="5">
    <source>
        <dbReference type="ARBA" id="ARBA00022884"/>
    </source>
</evidence>
<keyword evidence="3" id="KW-0963">Cytoplasm</keyword>
<dbReference type="PROSITE" id="PS50102">
    <property type="entry name" value="RRM"/>
    <property type="match status" value="1"/>
</dbReference>
<feature type="site" description="Interaction with RNA" evidence="8">
    <location>
        <position position="203"/>
    </location>
</feature>
<protein>
    <recommendedName>
        <fullName evidence="10">RRM domain-containing protein</fullName>
    </recommendedName>
</protein>
<evidence type="ECO:0000256" key="8">
    <source>
        <dbReference type="PIRSR" id="PIRSR037932-1"/>
    </source>
</evidence>
<keyword evidence="5 8" id="KW-0694">RNA-binding</keyword>
<evidence type="ECO:0000313" key="12">
    <source>
        <dbReference type="Proteomes" id="UP000801492"/>
    </source>
</evidence>
<feature type="site" description="Interaction with RNA" evidence="8">
    <location>
        <position position="136"/>
    </location>
</feature>
<dbReference type="InterPro" id="IPR012677">
    <property type="entry name" value="Nucleotide-bd_a/b_plait_sf"/>
</dbReference>
<dbReference type="PANTHER" id="PTHR15597:SF22">
    <property type="entry name" value="RNA-BINDING FOX PROTEIN 1, ISOFORM H"/>
    <property type="match status" value="1"/>
</dbReference>
<feature type="site" description="Interaction with RNA" evidence="8">
    <location>
        <position position="127"/>
    </location>
</feature>
<dbReference type="Pfam" id="PF00076">
    <property type="entry name" value="RRM_1"/>
    <property type="match status" value="1"/>
</dbReference>
<dbReference type="GO" id="GO:0005737">
    <property type="term" value="C:cytoplasm"/>
    <property type="evidence" value="ECO:0007669"/>
    <property type="project" value="UniProtKB-SubCell"/>
</dbReference>
<dbReference type="AlphaFoldDB" id="A0A8K0CYF0"/>
<feature type="site" description="Interaction with RNA" evidence="8">
    <location>
        <position position="165"/>
    </location>
</feature>
<feature type="site" description="Interaction with RNA" evidence="8">
    <location>
        <position position="160"/>
    </location>
</feature>
<feature type="site" description="Interaction with RNA" evidence="8">
    <location>
        <position position="135"/>
    </location>
</feature>
<evidence type="ECO:0000256" key="3">
    <source>
        <dbReference type="ARBA" id="ARBA00022490"/>
    </source>
</evidence>
<keyword evidence="4" id="KW-0507">mRNA processing</keyword>
<dbReference type="InterPro" id="IPR035979">
    <property type="entry name" value="RBD_domain_sf"/>
</dbReference>
<dbReference type="SUPFAM" id="SSF54928">
    <property type="entry name" value="RNA-binding domain, RBD"/>
    <property type="match status" value="1"/>
</dbReference>
<evidence type="ECO:0000256" key="6">
    <source>
        <dbReference type="ARBA" id="ARBA00023187"/>
    </source>
</evidence>
<comment type="caution">
    <text evidence="11">The sequence shown here is derived from an EMBL/GenBank/DDBJ whole genome shotgun (WGS) entry which is preliminary data.</text>
</comment>
<dbReference type="InterPro" id="IPR034237">
    <property type="entry name" value="FOX1_RRM"/>
</dbReference>
<accession>A0A8K0CYF0</accession>
<dbReference type="GO" id="GO:0006397">
    <property type="term" value="P:mRNA processing"/>
    <property type="evidence" value="ECO:0007669"/>
    <property type="project" value="UniProtKB-KW"/>
</dbReference>
<dbReference type="Proteomes" id="UP000801492">
    <property type="component" value="Unassembled WGS sequence"/>
</dbReference>
<keyword evidence="12" id="KW-1185">Reference proteome</keyword>
<gene>
    <name evidence="11" type="ORF">ILUMI_12512</name>
</gene>
<keyword evidence="7" id="KW-0539">Nucleus</keyword>
<dbReference type="OrthoDB" id="5382468at2759"/>
<dbReference type="CDD" id="cd12407">
    <property type="entry name" value="RRM_FOX1_like"/>
    <property type="match status" value="1"/>
</dbReference>
<evidence type="ECO:0000313" key="11">
    <source>
        <dbReference type="EMBL" id="KAF2893657.1"/>
    </source>
</evidence>
<proteinExistence type="predicted"/>
<sequence>MYYPHMVQTGMSAPFGAAAPAGFPAQNGEVKADVKEVPLLPPPAATATGPPFSPPPPQPAAEQQTVAIVSSPARGSAASFSCEQPQSLPKTEAAEGAIAPPAAAGTPEATPVGTTPATDPTKNQPKRLHVSNIPFRFRDPDLRAMFGQFGTILDVEIIFNERGSKGFGFVTFANSADAERARDRLHGTVVEGRKIEVNNATARVQTKKPPALPAVPVCVQWPEAALRGVAAIQRGRARAAYPAAAAAAAAAAFARHPTPLAGALHGYTPVLNTLPVDGGVYYDPFLTAHAADPNYRLQAAAAAAPLLKTPLSTAQQASYAAAATYTAVAARYGAAQPVAGYAVAGYGRDYADPYLGHGIGPMAGYGAAVYRSGYNRFTPY</sequence>
<dbReference type="InterPro" id="IPR047131">
    <property type="entry name" value="RBFOX1-like"/>
</dbReference>
<dbReference type="FunFam" id="3.30.70.330:FF:000375">
    <property type="entry name" value="RNA binding fox-1 homolog 1"/>
    <property type="match status" value="1"/>
</dbReference>
<dbReference type="GO" id="GO:0000381">
    <property type="term" value="P:regulation of alternative mRNA splicing, via spliceosome"/>
    <property type="evidence" value="ECO:0007669"/>
    <property type="project" value="InterPro"/>
</dbReference>
<evidence type="ECO:0000256" key="9">
    <source>
        <dbReference type="SAM" id="MobiDB-lite"/>
    </source>
</evidence>
<feature type="site" description="Interaction with RNA" evidence="8">
    <location>
        <position position="193"/>
    </location>
</feature>
<name>A0A8K0CYF0_IGNLU</name>
<dbReference type="InterPro" id="IPR000504">
    <property type="entry name" value="RRM_dom"/>
</dbReference>
<feature type="region of interest" description="Disordered" evidence="9">
    <location>
        <begin position="40"/>
        <end position="65"/>
    </location>
</feature>
<dbReference type="EMBL" id="VTPC01007781">
    <property type="protein sequence ID" value="KAF2893657.1"/>
    <property type="molecule type" value="Genomic_DNA"/>
</dbReference>
<comment type="subcellular location">
    <subcellularLocation>
        <location evidence="2">Cytoplasm</location>
    </subcellularLocation>
    <subcellularLocation>
        <location evidence="1">Nucleus</location>
    </subcellularLocation>
</comment>
<dbReference type="PANTHER" id="PTHR15597">
    <property type="entry name" value="ATAXIN 2-BINDING PROTEIN 1-RELATED"/>
    <property type="match status" value="1"/>
</dbReference>
<evidence type="ECO:0000256" key="7">
    <source>
        <dbReference type="ARBA" id="ARBA00023242"/>
    </source>
</evidence>
<feature type="compositionally biased region" description="Low complexity" evidence="9">
    <location>
        <begin position="101"/>
        <end position="118"/>
    </location>
</feature>
<dbReference type="SMART" id="SM00360">
    <property type="entry name" value="RRM"/>
    <property type="match status" value="1"/>
</dbReference>
<evidence type="ECO:0000256" key="4">
    <source>
        <dbReference type="ARBA" id="ARBA00022664"/>
    </source>
</evidence>
<dbReference type="Gene3D" id="3.30.70.330">
    <property type="match status" value="1"/>
</dbReference>
<keyword evidence="6" id="KW-0508">mRNA splicing</keyword>
<feature type="site" description="Interaction with RNA" evidence="8">
    <location>
        <position position="169"/>
    </location>
</feature>
<dbReference type="GO" id="GO:0008380">
    <property type="term" value="P:RNA splicing"/>
    <property type="evidence" value="ECO:0007669"/>
    <property type="project" value="UniProtKB-KW"/>
</dbReference>
<evidence type="ECO:0000256" key="1">
    <source>
        <dbReference type="ARBA" id="ARBA00004123"/>
    </source>
</evidence>
<evidence type="ECO:0000259" key="10">
    <source>
        <dbReference type="PROSITE" id="PS50102"/>
    </source>
</evidence>
<organism evidence="11 12">
    <name type="scientific">Ignelater luminosus</name>
    <name type="common">Cucubano</name>
    <name type="synonym">Pyrophorus luminosus</name>
    <dbReference type="NCBI Taxonomy" id="2038154"/>
    <lineage>
        <taxon>Eukaryota</taxon>
        <taxon>Metazoa</taxon>
        <taxon>Ecdysozoa</taxon>
        <taxon>Arthropoda</taxon>
        <taxon>Hexapoda</taxon>
        <taxon>Insecta</taxon>
        <taxon>Pterygota</taxon>
        <taxon>Neoptera</taxon>
        <taxon>Endopterygota</taxon>
        <taxon>Coleoptera</taxon>
        <taxon>Polyphaga</taxon>
        <taxon>Elateriformia</taxon>
        <taxon>Elateroidea</taxon>
        <taxon>Elateridae</taxon>
        <taxon>Agrypninae</taxon>
        <taxon>Pyrophorini</taxon>
        <taxon>Ignelater</taxon>
    </lineage>
</organism>
<feature type="domain" description="RRM" evidence="10">
    <location>
        <begin position="126"/>
        <end position="202"/>
    </location>
</feature>
<dbReference type="GO" id="GO:0005634">
    <property type="term" value="C:nucleus"/>
    <property type="evidence" value="ECO:0007669"/>
    <property type="project" value="UniProtKB-SubCell"/>
</dbReference>
<reference evidence="11" key="1">
    <citation type="submission" date="2019-08" db="EMBL/GenBank/DDBJ databases">
        <title>The genome of the North American firefly Photinus pyralis.</title>
        <authorList>
            <consortium name="Photinus pyralis genome working group"/>
            <person name="Fallon T.R."/>
            <person name="Sander Lower S.E."/>
            <person name="Weng J.-K."/>
        </authorList>
    </citation>
    <scope>NUCLEOTIDE SEQUENCE</scope>
    <source>
        <strain evidence="11">TRF0915ILg1</strain>
        <tissue evidence="11">Whole body</tissue>
    </source>
</reference>
<dbReference type="GO" id="GO:0007399">
    <property type="term" value="P:nervous system development"/>
    <property type="evidence" value="ECO:0007669"/>
    <property type="project" value="InterPro"/>
</dbReference>
<evidence type="ECO:0000256" key="2">
    <source>
        <dbReference type="ARBA" id="ARBA00004496"/>
    </source>
</evidence>